<organism evidence="3 4">
    <name type="scientific">Gymnopilus junonius</name>
    <name type="common">Spectacular rustgill mushroom</name>
    <name type="synonym">Gymnopilus spectabilis subsp. junonius</name>
    <dbReference type="NCBI Taxonomy" id="109634"/>
    <lineage>
        <taxon>Eukaryota</taxon>
        <taxon>Fungi</taxon>
        <taxon>Dikarya</taxon>
        <taxon>Basidiomycota</taxon>
        <taxon>Agaricomycotina</taxon>
        <taxon>Agaricomycetes</taxon>
        <taxon>Agaricomycetidae</taxon>
        <taxon>Agaricales</taxon>
        <taxon>Agaricineae</taxon>
        <taxon>Hymenogastraceae</taxon>
        <taxon>Gymnopilus</taxon>
    </lineage>
</organism>
<reference evidence="3" key="1">
    <citation type="submission" date="2020-11" db="EMBL/GenBank/DDBJ databases">
        <authorList>
            <consortium name="DOE Joint Genome Institute"/>
            <person name="Ahrendt S."/>
            <person name="Riley R."/>
            <person name="Andreopoulos W."/>
            <person name="LaButti K."/>
            <person name="Pangilinan J."/>
            <person name="Ruiz-duenas F.J."/>
            <person name="Barrasa J.M."/>
            <person name="Sanchez-Garcia M."/>
            <person name="Camarero S."/>
            <person name="Miyauchi S."/>
            <person name="Serrano A."/>
            <person name="Linde D."/>
            <person name="Babiker R."/>
            <person name="Drula E."/>
            <person name="Ayuso-Fernandez I."/>
            <person name="Pacheco R."/>
            <person name="Padilla G."/>
            <person name="Ferreira P."/>
            <person name="Barriuso J."/>
            <person name="Kellner H."/>
            <person name="Castanera R."/>
            <person name="Alfaro M."/>
            <person name="Ramirez L."/>
            <person name="Pisabarro A.G."/>
            <person name="Kuo A."/>
            <person name="Tritt A."/>
            <person name="Lipzen A."/>
            <person name="He G."/>
            <person name="Yan M."/>
            <person name="Ng V."/>
            <person name="Cullen D."/>
            <person name="Martin F."/>
            <person name="Rosso M.-N."/>
            <person name="Henrissat B."/>
            <person name="Hibbett D."/>
            <person name="Martinez A.T."/>
            <person name="Grigoriev I.V."/>
        </authorList>
    </citation>
    <scope>NUCLEOTIDE SEQUENCE</scope>
    <source>
        <strain evidence="3">AH 44721</strain>
    </source>
</reference>
<evidence type="ECO:0000313" key="4">
    <source>
        <dbReference type="Proteomes" id="UP000724874"/>
    </source>
</evidence>
<gene>
    <name evidence="3" type="ORF">CPB84DRAFT_1786362</name>
</gene>
<dbReference type="Proteomes" id="UP000724874">
    <property type="component" value="Unassembled WGS sequence"/>
</dbReference>
<dbReference type="InterPro" id="IPR046520">
    <property type="entry name" value="DUF6697"/>
</dbReference>
<sequence length="220" mass="24914">MLELPGVDHRPRTNALSPIHHTDVNLKKYLAADKRTSKCSTNFLYLPGLLRWCPKKVHAIAMGPIHVFDSDKGHWVKKSIFETLYGKTFSLFYKNGFETYYVGTYQAVKLLDMFPDGFHDSKIFNDGLSMSALADATFSSERKIKNGAGQPPSSSNIRQLYLDGILKIEPLGLQCVGFDQNLYMALKVRYETCRPAGLSGMMHYPENTQQGRPKKKQKTE</sequence>
<evidence type="ECO:0000259" key="2">
    <source>
        <dbReference type="Pfam" id="PF20411"/>
    </source>
</evidence>
<feature type="region of interest" description="Disordered" evidence="1">
    <location>
        <begin position="199"/>
        <end position="220"/>
    </location>
</feature>
<dbReference type="Pfam" id="PF20411">
    <property type="entry name" value="DUF6697"/>
    <property type="match status" value="1"/>
</dbReference>
<dbReference type="OrthoDB" id="3060478at2759"/>
<evidence type="ECO:0000256" key="1">
    <source>
        <dbReference type="SAM" id="MobiDB-lite"/>
    </source>
</evidence>
<dbReference type="EMBL" id="JADNYJ010000086">
    <property type="protein sequence ID" value="KAF8888164.1"/>
    <property type="molecule type" value="Genomic_DNA"/>
</dbReference>
<dbReference type="AlphaFoldDB" id="A0A9P5NFS7"/>
<comment type="caution">
    <text evidence="3">The sequence shown here is derived from an EMBL/GenBank/DDBJ whole genome shotgun (WGS) entry which is preliminary data.</text>
</comment>
<evidence type="ECO:0000313" key="3">
    <source>
        <dbReference type="EMBL" id="KAF8888164.1"/>
    </source>
</evidence>
<proteinExistence type="predicted"/>
<accession>A0A9P5NFS7</accession>
<name>A0A9P5NFS7_GYMJU</name>
<feature type="domain" description="DUF6697" evidence="2">
    <location>
        <begin position="35"/>
        <end position="186"/>
    </location>
</feature>
<keyword evidence="4" id="KW-1185">Reference proteome</keyword>
<protein>
    <recommendedName>
        <fullName evidence="2">DUF6697 domain-containing protein</fullName>
    </recommendedName>
</protein>